<comment type="similarity">
    <text evidence="2">Belongs to the class-V pyridoxal-phosphate-dependent aminotransferase family. NifS/IscS subfamily.</text>
</comment>
<organism evidence="10 11">
    <name type="scientific">Alienimonas californiensis</name>
    <dbReference type="NCBI Taxonomy" id="2527989"/>
    <lineage>
        <taxon>Bacteria</taxon>
        <taxon>Pseudomonadati</taxon>
        <taxon>Planctomycetota</taxon>
        <taxon>Planctomycetia</taxon>
        <taxon>Planctomycetales</taxon>
        <taxon>Planctomycetaceae</taxon>
        <taxon>Alienimonas</taxon>
    </lineage>
</organism>
<feature type="domain" description="Aminotransferase class V" evidence="9">
    <location>
        <begin position="6"/>
        <end position="370"/>
    </location>
</feature>
<evidence type="ECO:0000256" key="7">
    <source>
        <dbReference type="ARBA" id="ARBA00023014"/>
    </source>
</evidence>
<dbReference type="KEGG" id="acaf:CA12_09740"/>
<dbReference type="InterPro" id="IPR015424">
    <property type="entry name" value="PyrdxlP-dep_Trfase"/>
</dbReference>
<dbReference type="RefSeq" id="WP_145357744.1">
    <property type="nucleotide sequence ID" value="NZ_CP036265.1"/>
</dbReference>
<evidence type="ECO:0000259" key="9">
    <source>
        <dbReference type="Pfam" id="PF00266"/>
    </source>
</evidence>
<dbReference type="AlphaFoldDB" id="A0A517P697"/>
<dbReference type="EMBL" id="CP036265">
    <property type="protein sequence ID" value="QDT14894.1"/>
    <property type="molecule type" value="Genomic_DNA"/>
</dbReference>
<keyword evidence="4" id="KW-0479">Metal-binding</keyword>
<evidence type="ECO:0000313" key="10">
    <source>
        <dbReference type="EMBL" id="QDT14894.1"/>
    </source>
</evidence>
<evidence type="ECO:0000256" key="4">
    <source>
        <dbReference type="ARBA" id="ARBA00022723"/>
    </source>
</evidence>
<evidence type="ECO:0000256" key="3">
    <source>
        <dbReference type="ARBA" id="ARBA00022679"/>
    </source>
</evidence>
<protein>
    <submittedName>
        <fullName evidence="10">Cysteine desulfurase</fullName>
        <ecNumber evidence="10">2.8.1.7</ecNumber>
    </submittedName>
</protein>
<sequence>MSFLDLDRNATTPPYPAVVECVARHLRDTPGNPGSRHAAGRRARRVLEDARESLADGLGAEPEEIVFTSGGTEAANLALAGLIRGPRLGEEAADSGPTTVLVTPGEHPAVAAPLAAGAAAGRWRVRRWPLDENGLLKGDELENPPPGLRLVSLIHAHNETGAILDVAPVLVRCNRLGVPSHLDATQAVGKLPWAFRSLGATAASLGAHKFRGPRGIGALLIRSGAKLAPSLHGGHQEGGRRPGTEPVALAAGMALALELRMKELDDWTTHTTALRDRLEAALRRDCSAVIHAAGAPRLPNTASVAFPGCGGEELLVALDLAGVGASLGSACASGSSEPSPVLIAMGLPPELLNSSLRFSLLGEEPPEQIDEAAARIAACVKRVQEPCEPRHTPKIG</sequence>
<keyword evidence="11" id="KW-1185">Reference proteome</keyword>
<keyword evidence="7" id="KW-0411">Iron-sulfur</keyword>
<comment type="catalytic activity">
    <reaction evidence="8">
        <text>(sulfur carrier)-H + L-cysteine = (sulfur carrier)-SH + L-alanine</text>
        <dbReference type="Rhea" id="RHEA:43892"/>
        <dbReference type="Rhea" id="RHEA-COMP:14737"/>
        <dbReference type="Rhea" id="RHEA-COMP:14739"/>
        <dbReference type="ChEBI" id="CHEBI:29917"/>
        <dbReference type="ChEBI" id="CHEBI:35235"/>
        <dbReference type="ChEBI" id="CHEBI:57972"/>
        <dbReference type="ChEBI" id="CHEBI:64428"/>
        <dbReference type="EC" id="2.8.1.7"/>
    </reaction>
</comment>
<dbReference type="InterPro" id="IPR016454">
    <property type="entry name" value="Cysteine_dSase"/>
</dbReference>
<keyword evidence="3 10" id="KW-0808">Transferase</keyword>
<dbReference type="Gene3D" id="3.40.640.10">
    <property type="entry name" value="Type I PLP-dependent aspartate aminotransferase-like (Major domain)"/>
    <property type="match status" value="1"/>
</dbReference>
<dbReference type="PANTHER" id="PTHR11601:SF34">
    <property type="entry name" value="CYSTEINE DESULFURASE"/>
    <property type="match status" value="1"/>
</dbReference>
<keyword evidence="6" id="KW-0408">Iron</keyword>
<dbReference type="GO" id="GO:0051536">
    <property type="term" value="F:iron-sulfur cluster binding"/>
    <property type="evidence" value="ECO:0007669"/>
    <property type="project" value="UniProtKB-KW"/>
</dbReference>
<dbReference type="GO" id="GO:0046872">
    <property type="term" value="F:metal ion binding"/>
    <property type="evidence" value="ECO:0007669"/>
    <property type="project" value="UniProtKB-KW"/>
</dbReference>
<dbReference type="InterPro" id="IPR000192">
    <property type="entry name" value="Aminotrans_V_dom"/>
</dbReference>
<evidence type="ECO:0000256" key="5">
    <source>
        <dbReference type="ARBA" id="ARBA00022898"/>
    </source>
</evidence>
<dbReference type="Gene3D" id="1.10.260.50">
    <property type="match status" value="1"/>
</dbReference>
<dbReference type="SUPFAM" id="SSF53383">
    <property type="entry name" value="PLP-dependent transferases"/>
    <property type="match status" value="1"/>
</dbReference>
<dbReference type="GO" id="GO:0031071">
    <property type="term" value="F:cysteine desulfurase activity"/>
    <property type="evidence" value="ECO:0007669"/>
    <property type="project" value="UniProtKB-EC"/>
</dbReference>
<dbReference type="Proteomes" id="UP000318741">
    <property type="component" value="Chromosome"/>
</dbReference>
<accession>A0A517P697</accession>
<keyword evidence="5" id="KW-0663">Pyridoxal phosphate</keyword>
<evidence type="ECO:0000313" key="11">
    <source>
        <dbReference type="Proteomes" id="UP000318741"/>
    </source>
</evidence>
<proteinExistence type="inferred from homology"/>
<dbReference type="Gene3D" id="3.90.1150.10">
    <property type="entry name" value="Aspartate Aminotransferase, domain 1"/>
    <property type="match status" value="1"/>
</dbReference>
<dbReference type="PIRSF" id="PIRSF005572">
    <property type="entry name" value="NifS"/>
    <property type="match status" value="1"/>
</dbReference>
<evidence type="ECO:0000256" key="1">
    <source>
        <dbReference type="ARBA" id="ARBA00001933"/>
    </source>
</evidence>
<dbReference type="PANTHER" id="PTHR11601">
    <property type="entry name" value="CYSTEINE DESULFURYLASE FAMILY MEMBER"/>
    <property type="match status" value="1"/>
</dbReference>
<dbReference type="InterPro" id="IPR015422">
    <property type="entry name" value="PyrdxlP-dep_Trfase_small"/>
</dbReference>
<dbReference type="Pfam" id="PF00266">
    <property type="entry name" value="Aminotran_5"/>
    <property type="match status" value="1"/>
</dbReference>
<evidence type="ECO:0000256" key="8">
    <source>
        <dbReference type="ARBA" id="ARBA00050776"/>
    </source>
</evidence>
<dbReference type="InterPro" id="IPR015421">
    <property type="entry name" value="PyrdxlP-dep_Trfase_major"/>
</dbReference>
<dbReference type="OrthoDB" id="9808002at2"/>
<gene>
    <name evidence="10" type="primary">nifS</name>
    <name evidence="10" type="ORF">CA12_09740</name>
</gene>
<name>A0A517P697_9PLAN</name>
<reference evidence="10 11" key="1">
    <citation type="submission" date="2019-02" db="EMBL/GenBank/DDBJ databases">
        <title>Deep-cultivation of Planctomycetes and their phenomic and genomic characterization uncovers novel biology.</title>
        <authorList>
            <person name="Wiegand S."/>
            <person name="Jogler M."/>
            <person name="Boedeker C."/>
            <person name="Pinto D."/>
            <person name="Vollmers J."/>
            <person name="Rivas-Marin E."/>
            <person name="Kohn T."/>
            <person name="Peeters S.H."/>
            <person name="Heuer A."/>
            <person name="Rast P."/>
            <person name="Oberbeckmann S."/>
            <person name="Bunk B."/>
            <person name="Jeske O."/>
            <person name="Meyerdierks A."/>
            <person name="Storesund J.E."/>
            <person name="Kallscheuer N."/>
            <person name="Luecker S."/>
            <person name="Lage O.M."/>
            <person name="Pohl T."/>
            <person name="Merkel B.J."/>
            <person name="Hornburger P."/>
            <person name="Mueller R.-W."/>
            <person name="Bruemmer F."/>
            <person name="Labrenz M."/>
            <person name="Spormann A.M."/>
            <person name="Op den Camp H."/>
            <person name="Overmann J."/>
            <person name="Amann R."/>
            <person name="Jetten M.S.M."/>
            <person name="Mascher T."/>
            <person name="Medema M.H."/>
            <person name="Devos D.P."/>
            <person name="Kaster A.-K."/>
            <person name="Ovreas L."/>
            <person name="Rohde M."/>
            <person name="Galperin M.Y."/>
            <person name="Jogler C."/>
        </authorList>
    </citation>
    <scope>NUCLEOTIDE SEQUENCE [LARGE SCALE GENOMIC DNA]</scope>
    <source>
        <strain evidence="10 11">CA12</strain>
    </source>
</reference>
<evidence type="ECO:0000256" key="6">
    <source>
        <dbReference type="ARBA" id="ARBA00023004"/>
    </source>
</evidence>
<evidence type="ECO:0000256" key="2">
    <source>
        <dbReference type="ARBA" id="ARBA00006490"/>
    </source>
</evidence>
<dbReference type="EC" id="2.8.1.7" evidence="10"/>
<comment type="cofactor">
    <cofactor evidence="1">
        <name>pyridoxal 5'-phosphate</name>
        <dbReference type="ChEBI" id="CHEBI:597326"/>
    </cofactor>
</comment>